<comment type="caution">
    <text evidence="1">The sequence shown here is derived from an EMBL/GenBank/DDBJ whole genome shotgun (WGS) entry which is preliminary data.</text>
</comment>
<keyword evidence="2" id="KW-1185">Reference proteome</keyword>
<protein>
    <submittedName>
        <fullName evidence="1">Uncharacterized protein</fullName>
    </submittedName>
</protein>
<accession>A0A9P4GYI8</accession>
<evidence type="ECO:0000313" key="1">
    <source>
        <dbReference type="EMBL" id="KAF2023481.1"/>
    </source>
</evidence>
<dbReference type="EMBL" id="ML978345">
    <property type="protein sequence ID" value="KAF2023481.1"/>
    <property type="molecule type" value="Genomic_DNA"/>
</dbReference>
<dbReference type="PANTHER" id="PTHR33112:SF16">
    <property type="entry name" value="HETEROKARYON INCOMPATIBILITY DOMAIN-CONTAINING PROTEIN"/>
    <property type="match status" value="1"/>
</dbReference>
<evidence type="ECO:0000313" key="2">
    <source>
        <dbReference type="Proteomes" id="UP000799777"/>
    </source>
</evidence>
<organism evidence="1 2">
    <name type="scientific">Setomelanomma holmii</name>
    <dbReference type="NCBI Taxonomy" id="210430"/>
    <lineage>
        <taxon>Eukaryota</taxon>
        <taxon>Fungi</taxon>
        <taxon>Dikarya</taxon>
        <taxon>Ascomycota</taxon>
        <taxon>Pezizomycotina</taxon>
        <taxon>Dothideomycetes</taxon>
        <taxon>Pleosporomycetidae</taxon>
        <taxon>Pleosporales</taxon>
        <taxon>Pleosporineae</taxon>
        <taxon>Phaeosphaeriaceae</taxon>
        <taxon>Setomelanomma</taxon>
    </lineage>
</organism>
<proteinExistence type="predicted"/>
<reference evidence="1" key="1">
    <citation type="journal article" date="2020" name="Stud. Mycol.">
        <title>101 Dothideomycetes genomes: a test case for predicting lifestyles and emergence of pathogens.</title>
        <authorList>
            <person name="Haridas S."/>
            <person name="Albert R."/>
            <person name="Binder M."/>
            <person name="Bloem J."/>
            <person name="Labutti K."/>
            <person name="Salamov A."/>
            <person name="Andreopoulos B."/>
            <person name="Baker S."/>
            <person name="Barry K."/>
            <person name="Bills G."/>
            <person name="Bluhm B."/>
            <person name="Cannon C."/>
            <person name="Castanera R."/>
            <person name="Culley D."/>
            <person name="Daum C."/>
            <person name="Ezra D."/>
            <person name="Gonzalez J."/>
            <person name="Henrissat B."/>
            <person name="Kuo A."/>
            <person name="Liang C."/>
            <person name="Lipzen A."/>
            <person name="Lutzoni F."/>
            <person name="Magnuson J."/>
            <person name="Mondo S."/>
            <person name="Nolan M."/>
            <person name="Ohm R."/>
            <person name="Pangilinan J."/>
            <person name="Park H.-J."/>
            <person name="Ramirez L."/>
            <person name="Alfaro M."/>
            <person name="Sun H."/>
            <person name="Tritt A."/>
            <person name="Yoshinaga Y."/>
            <person name="Zwiers L.-H."/>
            <person name="Turgeon B."/>
            <person name="Goodwin S."/>
            <person name="Spatafora J."/>
            <person name="Crous P."/>
            <person name="Grigoriev I."/>
        </authorList>
    </citation>
    <scope>NUCLEOTIDE SEQUENCE</scope>
    <source>
        <strain evidence="1">CBS 110217</strain>
    </source>
</reference>
<sequence>MDQTYINSYLTISADSSHNTNAGFLETRNMLGWTTCIHPNLLAPWNGPTPGWNYGTGPGSTLDQSHLTGRPVPHGPRAICCGVAPAKPVMDTSILSDRGWILQERVLSRRILHWNVFEVSWECNELVASERLPAGDGDAGQFWGWAGRDEYLPPWDGLRKTLYPGLNESDAFGVYTHSGTWHALVEEFTRRGLTVMSDRLPAISGLSNVVKKVTGRSDSSYYYGLWKKTLIEDLCWYRSKPHSAVSRPNSQVLVDVNMNHKTPSFSWGSCGVPVNFNPVPSLPEAIEHVELLNISDPSSGCPAITLHGHAFDAATLAQQGPDLYGDKKDGQREAVILDVEYIDGVAVKRNMQSMLGLLLELVEDRAADTEVTYRRVGFYDGPRPDEDIWAMVRQVITIA</sequence>
<name>A0A9P4GYI8_9PLEO</name>
<dbReference type="Proteomes" id="UP000799777">
    <property type="component" value="Unassembled WGS sequence"/>
</dbReference>
<gene>
    <name evidence="1" type="ORF">EK21DRAFT_94868</name>
</gene>
<dbReference type="AlphaFoldDB" id="A0A9P4GYI8"/>
<dbReference type="OrthoDB" id="2958217at2759"/>
<dbReference type="PANTHER" id="PTHR33112">
    <property type="entry name" value="DOMAIN PROTEIN, PUTATIVE-RELATED"/>
    <property type="match status" value="1"/>
</dbReference>